<dbReference type="PROSITE" id="PS00778">
    <property type="entry name" value="HIS_ACID_PHOSPHAT_2"/>
    <property type="match status" value="1"/>
</dbReference>
<evidence type="ECO:0000256" key="6">
    <source>
        <dbReference type="ARBA" id="ARBA00022801"/>
    </source>
</evidence>
<keyword evidence="8" id="KW-0325">Glycoprotein</keyword>
<sequence length="514" mass="56521">MGLWDNLKDTVNMARGRYKYSPLVNRNPAREAQEALGFWSNRHRTVLKITMAALALLMFYHLATATARVLTAVNDTSCDTVADGFQCSPEISHYWGQYSPFFAVPSEIDNAVPEQCTLTFVQILSRHGARDPTSSKTAVYNATIQRIQSSVSSYGAGYEFIKDYVYTLGADQLTTFGQQQLINSGAKFYERYGELTRADSPFVRSSGQDRVVESAQNWTQGFHQARLADTEADGSDTFPYDILTISEEDGMNNTLNHELCTAFEEGPVSEIKDNAKSIWMDVFTRNITARLNANLPGANLSATDTISMMDLCPFNTIADVNGKLSDFCGLFTADEWQSYDYLQTLDKWYGYSNGNPLGPTQGVGFTNELIARLTGQPVVDSTSTNSTLDSNAATFPLNRTLYADFSHDNDMTAIYSALGLYNATAQLSNTTRQAADQNGGYAASWTVAFAARMYVEKMTCQDSGPEELVRVLVNDRVTPLQGCGADELGRCTLGNFVDSLSFATSGGDWASCFS</sequence>
<dbReference type="GO" id="GO:0003993">
    <property type="term" value="F:acid phosphatase activity"/>
    <property type="evidence" value="ECO:0007669"/>
    <property type="project" value="TreeGrafter"/>
</dbReference>
<dbReference type="InterPro" id="IPR016274">
    <property type="entry name" value="Histidine_acid_Pase_euk"/>
</dbReference>
<dbReference type="PANTHER" id="PTHR20963">
    <property type="entry name" value="MULTIPLE INOSITOL POLYPHOSPHATE PHOSPHATASE-RELATED"/>
    <property type="match status" value="1"/>
</dbReference>
<dbReference type="OrthoDB" id="6509975at2759"/>
<evidence type="ECO:0000256" key="14">
    <source>
        <dbReference type="ARBA" id="ARBA00043748"/>
    </source>
</evidence>
<accession>A0A0G2H838</accession>
<comment type="catalytic activity">
    <reaction evidence="11">
        <text>1D-myo-inositol 1,2,5,6-tetrakisphosphate + H2O = 1D-myo-inositol 1,2,6-trisphosphate + phosphate</text>
        <dbReference type="Rhea" id="RHEA:77119"/>
        <dbReference type="ChEBI" id="CHEBI:15377"/>
        <dbReference type="ChEBI" id="CHEBI:43474"/>
        <dbReference type="ChEBI" id="CHEBI:195535"/>
        <dbReference type="ChEBI" id="CHEBI:195537"/>
    </reaction>
    <physiologicalReaction direction="left-to-right" evidence="11">
        <dbReference type="Rhea" id="RHEA:77120"/>
    </physiologicalReaction>
</comment>
<dbReference type="Proteomes" id="UP000034680">
    <property type="component" value="Unassembled WGS sequence"/>
</dbReference>
<name>A0A0G2H838_9PEZI</name>
<dbReference type="AlphaFoldDB" id="A0A0G2H838"/>
<evidence type="ECO:0000256" key="17">
    <source>
        <dbReference type="ARBA" id="ARBA00044262"/>
    </source>
</evidence>
<dbReference type="PANTHER" id="PTHR20963:SF24">
    <property type="entry name" value="3-PHYTASE B"/>
    <property type="match status" value="1"/>
</dbReference>
<feature type="disulfide bond" evidence="19">
    <location>
        <begin position="483"/>
        <end position="491"/>
    </location>
</feature>
<comment type="catalytic activity">
    <reaction evidence="15">
        <text>1D-myo-inositol hexakisphosphate + H2O = 1D-myo-inositol 1,2,4,5,6-pentakisphosphate + phosphate</text>
        <dbReference type="Rhea" id="RHEA:16989"/>
        <dbReference type="ChEBI" id="CHEBI:15377"/>
        <dbReference type="ChEBI" id="CHEBI:43474"/>
        <dbReference type="ChEBI" id="CHEBI:57798"/>
        <dbReference type="ChEBI" id="CHEBI:58130"/>
        <dbReference type="EC" id="3.1.3.8"/>
    </reaction>
    <physiologicalReaction direction="left-to-right" evidence="15">
        <dbReference type="Rhea" id="RHEA:16990"/>
    </physiologicalReaction>
</comment>
<dbReference type="CDD" id="cd07061">
    <property type="entry name" value="HP_HAP_like"/>
    <property type="match status" value="1"/>
</dbReference>
<evidence type="ECO:0000256" key="9">
    <source>
        <dbReference type="ARBA" id="ARBA00041857"/>
    </source>
</evidence>
<evidence type="ECO:0000256" key="8">
    <source>
        <dbReference type="ARBA" id="ARBA00023180"/>
    </source>
</evidence>
<evidence type="ECO:0000256" key="3">
    <source>
        <dbReference type="ARBA" id="ARBA00011245"/>
    </source>
</evidence>
<comment type="catalytic activity">
    <reaction evidence="12">
        <text>1D-myo-inositol 1,2-bisphosphate + H2O = 1D-myo-inositol 2-phosphate + phosphate</text>
        <dbReference type="Rhea" id="RHEA:77135"/>
        <dbReference type="ChEBI" id="CHEBI:15377"/>
        <dbReference type="ChEBI" id="CHEBI:43474"/>
        <dbReference type="ChEBI" id="CHEBI:84142"/>
        <dbReference type="ChEBI" id="CHEBI:195539"/>
    </reaction>
    <physiologicalReaction direction="left-to-right" evidence="12">
        <dbReference type="Rhea" id="RHEA:77136"/>
    </physiologicalReaction>
</comment>
<dbReference type="GO" id="GO:0005576">
    <property type="term" value="C:extracellular region"/>
    <property type="evidence" value="ECO:0007669"/>
    <property type="project" value="UniProtKB-SubCell"/>
</dbReference>
<dbReference type="STRING" id="1214573.A0A0G2H838"/>
<feature type="disulfide bond" evidence="19">
    <location>
        <begin position="116"/>
        <end position="460"/>
    </location>
</feature>
<dbReference type="EC" id="3.1.3.8" evidence="4"/>
<gene>
    <name evidence="20" type="ORF">UCDDA912_g08647</name>
</gene>
<dbReference type="PROSITE" id="PS00616">
    <property type="entry name" value="HIS_ACID_PHOSPHAT_1"/>
    <property type="match status" value="1"/>
</dbReference>
<dbReference type="SUPFAM" id="SSF53254">
    <property type="entry name" value="Phosphoglycerate mutase-like"/>
    <property type="match status" value="1"/>
</dbReference>
<comment type="subcellular location">
    <subcellularLocation>
        <location evidence="1">Secreted</location>
    </subcellularLocation>
</comment>
<evidence type="ECO:0000256" key="1">
    <source>
        <dbReference type="ARBA" id="ARBA00004613"/>
    </source>
</evidence>
<evidence type="ECO:0000256" key="2">
    <source>
        <dbReference type="ARBA" id="ARBA00005375"/>
    </source>
</evidence>
<comment type="subunit">
    <text evidence="3">Monomer.</text>
</comment>
<evidence type="ECO:0000256" key="5">
    <source>
        <dbReference type="ARBA" id="ARBA00022525"/>
    </source>
</evidence>
<evidence type="ECO:0000256" key="12">
    <source>
        <dbReference type="ARBA" id="ARBA00043675"/>
    </source>
</evidence>
<evidence type="ECO:0000256" key="15">
    <source>
        <dbReference type="ARBA" id="ARBA00043788"/>
    </source>
</evidence>
<comment type="catalytic activity">
    <reaction evidence="14">
        <text>1D-myo-inositol 1,2,4,5,6-pentakisphosphate + H2O = 1D-myo-inositol 1,2,5,6-tetrakisphosphate + phosphate</text>
        <dbReference type="Rhea" id="RHEA:77115"/>
        <dbReference type="ChEBI" id="CHEBI:15377"/>
        <dbReference type="ChEBI" id="CHEBI:43474"/>
        <dbReference type="ChEBI" id="CHEBI:57798"/>
        <dbReference type="ChEBI" id="CHEBI:195535"/>
    </reaction>
    <physiologicalReaction direction="left-to-right" evidence="14">
        <dbReference type="Rhea" id="RHEA:77116"/>
    </physiologicalReaction>
</comment>
<dbReference type="EMBL" id="LCUC01000391">
    <property type="protein sequence ID" value="KKY31388.1"/>
    <property type="molecule type" value="Genomic_DNA"/>
</dbReference>
<evidence type="ECO:0000313" key="20">
    <source>
        <dbReference type="EMBL" id="KKY31388.1"/>
    </source>
</evidence>
<reference evidence="20 21" key="1">
    <citation type="submission" date="2015-05" db="EMBL/GenBank/DDBJ databases">
        <title>Distinctive expansion of gene families associated with plant cell wall degradation and secondary metabolism in the genomes of grapevine trunk pathogens.</title>
        <authorList>
            <person name="Lawrence D.P."/>
            <person name="Travadon R."/>
            <person name="Rolshausen P.E."/>
            <person name="Baumgartner K."/>
        </authorList>
    </citation>
    <scope>NUCLEOTIDE SEQUENCE [LARGE SCALE GENOMIC DNA]</scope>
    <source>
        <strain evidence="20">DA912</strain>
    </source>
</reference>
<dbReference type="Gene3D" id="3.40.50.1240">
    <property type="entry name" value="Phosphoglycerate mutase-like"/>
    <property type="match status" value="1"/>
</dbReference>
<comment type="caution">
    <text evidence="20">The sequence shown here is derived from an EMBL/GenBank/DDBJ whole genome shotgun (WGS) entry which is preliminary data.</text>
</comment>
<comment type="similarity">
    <text evidence="2">Belongs to the histidine acid phosphatase family.</text>
</comment>
<protein>
    <recommendedName>
        <fullName evidence="16">Phytase A</fullName>
        <ecNumber evidence="4">3.1.3.8</ecNumber>
    </recommendedName>
    <alternativeName>
        <fullName evidence="17">Histidine acid phosphatase phyA</fullName>
    </alternativeName>
    <alternativeName>
        <fullName evidence="10">Myo-inositol hexakisphosphate phosphohydrolase A</fullName>
    </alternativeName>
    <alternativeName>
        <fullName evidence="9">Myo-inositol-hexaphosphate 3-phosphohydrolase A</fullName>
    </alternativeName>
</protein>
<feature type="disulfide bond" evidence="19">
    <location>
        <begin position="312"/>
        <end position="328"/>
    </location>
</feature>
<dbReference type="InterPro" id="IPR029033">
    <property type="entry name" value="His_PPase_superfam"/>
</dbReference>
<proteinExistence type="inferred from homology"/>
<evidence type="ECO:0000256" key="7">
    <source>
        <dbReference type="ARBA" id="ARBA00023157"/>
    </source>
</evidence>
<dbReference type="InterPro" id="IPR033379">
    <property type="entry name" value="Acid_Pase_AS"/>
</dbReference>
<evidence type="ECO:0000256" key="18">
    <source>
        <dbReference type="PIRSR" id="PIRSR000894-1"/>
    </source>
</evidence>
<evidence type="ECO:0000313" key="21">
    <source>
        <dbReference type="Proteomes" id="UP000034680"/>
    </source>
</evidence>
<evidence type="ECO:0000256" key="11">
    <source>
        <dbReference type="ARBA" id="ARBA00043670"/>
    </source>
</evidence>
<dbReference type="GO" id="GO:0016158">
    <property type="term" value="F:inositol hexakisphosphate 3-phosphatase activity"/>
    <property type="evidence" value="ECO:0007669"/>
    <property type="project" value="UniProtKB-EC"/>
</dbReference>
<feature type="active site" description="Nucleophile" evidence="18">
    <location>
        <position position="127"/>
    </location>
</feature>
<comment type="catalytic activity">
    <reaction evidence="13">
        <text>1D-myo-inositol 1,2,6-trisphosphate + H2O = 1D-myo-inositol 1,2-bisphosphate + phosphate</text>
        <dbReference type="Rhea" id="RHEA:77131"/>
        <dbReference type="ChEBI" id="CHEBI:15377"/>
        <dbReference type="ChEBI" id="CHEBI:43474"/>
        <dbReference type="ChEBI" id="CHEBI:195537"/>
        <dbReference type="ChEBI" id="CHEBI:195539"/>
    </reaction>
    <physiologicalReaction direction="left-to-right" evidence="13">
        <dbReference type="Rhea" id="RHEA:77132"/>
    </physiologicalReaction>
</comment>
<organism evidence="20 21">
    <name type="scientific">Diaporthe ampelina</name>
    <dbReference type="NCBI Taxonomy" id="1214573"/>
    <lineage>
        <taxon>Eukaryota</taxon>
        <taxon>Fungi</taxon>
        <taxon>Dikarya</taxon>
        <taxon>Ascomycota</taxon>
        <taxon>Pezizomycotina</taxon>
        <taxon>Sordariomycetes</taxon>
        <taxon>Sordariomycetidae</taxon>
        <taxon>Diaporthales</taxon>
        <taxon>Diaporthaceae</taxon>
        <taxon>Diaporthe</taxon>
    </lineage>
</organism>
<keyword evidence="6" id="KW-0378">Hydrolase</keyword>
<evidence type="ECO:0000256" key="13">
    <source>
        <dbReference type="ARBA" id="ARBA00043721"/>
    </source>
</evidence>
<feature type="active site" description="Proton donor" evidence="18">
    <location>
        <position position="408"/>
    </location>
</feature>
<keyword evidence="21" id="KW-1185">Reference proteome</keyword>
<keyword evidence="5" id="KW-0964">Secreted</keyword>
<reference evidence="20 21" key="2">
    <citation type="submission" date="2015-05" db="EMBL/GenBank/DDBJ databases">
        <authorList>
            <person name="Morales-Cruz A."/>
            <person name="Amrine K.C."/>
            <person name="Cantu D."/>
        </authorList>
    </citation>
    <scope>NUCLEOTIDE SEQUENCE [LARGE SCALE GENOMIC DNA]</scope>
    <source>
        <strain evidence="20">DA912</strain>
    </source>
</reference>
<dbReference type="PIRSF" id="PIRSF000894">
    <property type="entry name" value="Acid_phosphatase"/>
    <property type="match status" value="1"/>
</dbReference>
<evidence type="ECO:0000256" key="16">
    <source>
        <dbReference type="ARBA" id="ARBA00044106"/>
    </source>
</evidence>
<dbReference type="InterPro" id="IPR000560">
    <property type="entry name" value="His_Pase_clade-2"/>
</dbReference>
<feature type="disulfide bond" evidence="19">
    <location>
        <begin position="78"/>
        <end position="87"/>
    </location>
</feature>
<evidence type="ECO:0000256" key="4">
    <source>
        <dbReference type="ARBA" id="ARBA00012632"/>
    </source>
</evidence>
<dbReference type="Pfam" id="PF00328">
    <property type="entry name" value="His_Phos_2"/>
    <property type="match status" value="1"/>
</dbReference>
<dbReference type="FunFam" id="3.40.50.1240:FF:000027">
    <property type="entry name" value="3-phytase A"/>
    <property type="match status" value="1"/>
</dbReference>
<feature type="disulfide bond" evidence="19">
    <location>
        <begin position="260"/>
        <end position="512"/>
    </location>
</feature>
<keyword evidence="7 19" id="KW-1015">Disulfide bond</keyword>
<evidence type="ECO:0000256" key="19">
    <source>
        <dbReference type="PIRSR" id="PIRSR000894-2"/>
    </source>
</evidence>
<evidence type="ECO:0000256" key="10">
    <source>
        <dbReference type="ARBA" id="ARBA00042300"/>
    </source>
</evidence>